<evidence type="ECO:0000259" key="4">
    <source>
        <dbReference type="Pfam" id="PF00892"/>
    </source>
</evidence>
<evidence type="ECO:0000256" key="2">
    <source>
        <dbReference type="SAM" id="MobiDB-lite"/>
    </source>
</evidence>
<feature type="domain" description="EamA" evidence="4">
    <location>
        <begin position="218"/>
        <end position="349"/>
    </location>
</feature>
<accession>A0AAU7V058</accession>
<sequence>MTVSLGAPLRADDALGAPSRADDALGAPSRADHALLEQRAEIAPTESRGTVLPSSPAPKSPPRTNRRLGIAAIVLSATAMGAAGLFGRKATPEGAVLGEALTLGRMAVGAIGMLVLIALSRRLGQLRRTRLSWSVVGGGVLLGLSLATYLSATVLTDLSRAVVLHYLGPVVATALARVFLKERVGRLDALSIGTAFAGMLLAAGLVGGESSGGEHETLGTVLGAASGVFYGGALLCYRYRTDMPSDVRSLWNFVFGAVAAGGMVAVTRPDLSGMTATHWLWAGGFFVVCGLFALGLLVVAGKHLRAAELSGLSYLEVVVALMIGMVAFGESVTVLAAAGAGLIVVAMALPMLGRR</sequence>
<organism evidence="5">
    <name type="scientific">Rhodococcus sp. D-6</name>
    <dbReference type="NCBI Taxonomy" id="1387842"/>
    <lineage>
        <taxon>Bacteria</taxon>
        <taxon>Bacillati</taxon>
        <taxon>Actinomycetota</taxon>
        <taxon>Actinomycetes</taxon>
        <taxon>Mycobacteriales</taxon>
        <taxon>Nocardiaceae</taxon>
        <taxon>Rhodococcus</taxon>
    </lineage>
</organism>
<proteinExistence type="inferred from homology"/>
<keyword evidence="3" id="KW-1133">Transmembrane helix</keyword>
<dbReference type="KEGG" id="rhox:RBB84_06920"/>
<feature type="transmembrane region" description="Helical" evidence="3">
    <location>
        <begin position="68"/>
        <end position="88"/>
    </location>
</feature>
<gene>
    <name evidence="5" type="ORF">RBB84_06920</name>
</gene>
<dbReference type="Pfam" id="PF00892">
    <property type="entry name" value="EamA"/>
    <property type="match status" value="2"/>
</dbReference>
<dbReference type="AlphaFoldDB" id="A0AAU7V058"/>
<name>A0AAU7V058_9NOCA</name>
<protein>
    <submittedName>
        <fullName evidence="5">DMT family transporter</fullName>
    </submittedName>
</protein>
<evidence type="ECO:0000256" key="1">
    <source>
        <dbReference type="ARBA" id="ARBA00007362"/>
    </source>
</evidence>
<feature type="transmembrane region" description="Helical" evidence="3">
    <location>
        <begin position="100"/>
        <end position="119"/>
    </location>
</feature>
<feature type="transmembrane region" description="Helical" evidence="3">
    <location>
        <begin position="279"/>
        <end position="299"/>
    </location>
</feature>
<feature type="transmembrane region" description="Helical" evidence="3">
    <location>
        <begin position="249"/>
        <end position="267"/>
    </location>
</feature>
<feature type="transmembrane region" description="Helical" evidence="3">
    <location>
        <begin position="131"/>
        <end position="150"/>
    </location>
</feature>
<dbReference type="EMBL" id="CP132970">
    <property type="protein sequence ID" value="XBW05649.1"/>
    <property type="molecule type" value="Genomic_DNA"/>
</dbReference>
<evidence type="ECO:0000256" key="3">
    <source>
        <dbReference type="SAM" id="Phobius"/>
    </source>
</evidence>
<feature type="transmembrane region" description="Helical" evidence="3">
    <location>
        <begin position="187"/>
        <end position="206"/>
    </location>
</feature>
<evidence type="ECO:0000313" key="5">
    <source>
        <dbReference type="EMBL" id="XBW05649.1"/>
    </source>
</evidence>
<feature type="domain" description="EamA" evidence="4">
    <location>
        <begin position="68"/>
        <end position="202"/>
    </location>
</feature>
<feature type="transmembrane region" description="Helical" evidence="3">
    <location>
        <begin position="218"/>
        <end position="237"/>
    </location>
</feature>
<dbReference type="PANTHER" id="PTHR22911">
    <property type="entry name" value="ACYL-MALONYL CONDENSING ENZYME-RELATED"/>
    <property type="match status" value="1"/>
</dbReference>
<dbReference type="RefSeq" id="WP_064256282.1">
    <property type="nucleotide sequence ID" value="NZ_CP132970.1"/>
</dbReference>
<feature type="transmembrane region" description="Helical" evidence="3">
    <location>
        <begin position="334"/>
        <end position="352"/>
    </location>
</feature>
<feature type="region of interest" description="Disordered" evidence="2">
    <location>
        <begin position="1"/>
        <end position="29"/>
    </location>
</feature>
<dbReference type="PANTHER" id="PTHR22911:SF102">
    <property type="entry name" value="MEMBRANE PROTEIN"/>
    <property type="match status" value="1"/>
</dbReference>
<dbReference type="GO" id="GO:0016020">
    <property type="term" value="C:membrane"/>
    <property type="evidence" value="ECO:0007669"/>
    <property type="project" value="InterPro"/>
</dbReference>
<reference evidence="5" key="1">
    <citation type="submission" date="2023-08" db="EMBL/GenBank/DDBJ databases">
        <title>The novel hydrolase IpcH responsible for the initial isoprocarb degradation step in Rhodococcus sp. D-6.</title>
        <authorList>
            <person name="Zhu Q."/>
        </authorList>
    </citation>
    <scope>NUCLEOTIDE SEQUENCE</scope>
    <source>
        <strain evidence="5">D-6</strain>
    </source>
</reference>
<dbReference type="InterPro" id="IPR037185">
    <property type="entry name" value="EmrE-like"/>
</dbReference>
<keyword evidence="3" id="KW-0812">Transmembrane</keyword>
<comment type="similarity">
    <text evidence="1">Belongs to the EamA transporter family.</text>
</comment>
<feature type="transmembrane region" description="Helical" evidence="3">
    <location>
        <begin position="162"/>
        <end position="180"/>
    </location>
</feature>
<keyword evidence="3" id="KW-0472">Membrane</keyword>
<feature type="transmembrane region" description="Helical" evidence="3">
    <location>
        <begin position="311"/>
        <end position="328"/>
    </location>
</feature>
<dbReference type="InterPro" id="IPR000620">
    <property type="entry name" value="EamA_dom"/>
</dbReference>
<feature type="region of interest" description="Disordered" evidence="2">
    <location>
        <begin position="45"/>
        <end position="64"/>
    </location>
</feature>
<dbReference type="SUPFAM" id="SSF103481">
    <property type="entry name" value="Multidrug resistance efflux transporter EmrE"/>
    <property type="match status" value="2"/>
</dbReference>